<reference evidence="1" key="1">
    <citation type="submission" date="2014-11" db="EMBL/GenBank/DDBJ databases">
        <authorList>
            <person name="Amaro Gonzalez C."/>
        </authorList>
    </citation>
    <scope>NUCLEOTIDE SEQUENCE</scope>
</reference>
<protein>
    <submittedName>
        <fullName evidence="1">Uncharacterized protein</fullName>
    </submittedName>
</protein>
<sequence>MDIYMKLNSVCALPCGPGLSCCEATVLPTVVI</sequence>
<accession>A0A0E9PGK6</accession>
<name>A0A0E9PGK6_ANGAN</name>
<dbReference type="EMBL" id="GBXM01104898">
    <property type="protein sequence ID" value="JAH03679.1"/>
    <property type="molecule type" value="Transcribed_RNA"/>
</dbReference>
<proteinExistence type="predicted"/>
<organism evidence="1">
    <name type="scientific">Anguilla anguilla</name>
    <name type="common">European freshwater eel</name>
    <name type="synonym">Muraena anguilla</name>
    <dbReference type="NCBI Taxonomy" id="7936"/>
    <lineage>
        <taxon>Eukaryota</taxon>
        <taxon>Metazoa</taxon>
        <taxon>Chordata</taxon>
        <taxon>Craniata</taxon>
        <taxon>Vertebrata</taxon>
        <taxon>Euteleostomi</taxon>
        <taxon>Actinopterygii</taxon>
        <taxon>Neopterygii</taxon>
        <taxon>Teleostei</taxon>
        <taxon>Anguilliformes</taxon>
        <taxon>Anguillidae</taxon>
        <taxon>Anguilla</taxon>
    </lineage>
</organism>
<dbReference type="AlphaFoldDB" id="A0A0E9PGK6"/>
<reference evidence="1" key="2">
    <citation type="journal article" date="2015" name="Fish Shellfish Immunol.">
        <title>Early steps in the European eel (Anguilla anguilla)-Vibrio vulnificus interaction in the gills: Role of the RtxA13 toxin.</title>
        <authorList>
            <person name="Callol A."/>
            <person name="Pajuelo D."/>
            <person name="Ebbesson L."/>
            <person name="Teles M."/>
            <person name="MacKenzie S."/>
            <person name="Amaro C."/>
        </authorList>
    </citation>
    <scope>NUCLEOTIDE SEQUENCE</scope>
</reference>
<evidence type="ECO:0000313" key="1">
    <source>
        <dbReference type="EMBL" id="JAH03679.1"/>
    </source>
</evidence>